<keyword evidence="4" id="KW-1003">Cell membrane</keyword>
<keyword evidence="6 8" id="KW-1133">Transmembrane helix</keyword>
<evidence type="ECO:0000256" key="4">
    <source>
        <dbReference type="ARBA" id="ARBA00022475"/>
    </source>
</evidence>
<dbReference type="GO" id="GO:0098797">
    <property type="term" value="C:plasma membrane protein complex"/>
    <property type="evidence" value="ECO:0007669"/>
    <property type="project" value="TreeGrafter"/>
</dbReference>
<protein>
    <submittedName>
        <fullName evidence="11">Lipoprotein releasing system, transmembrane protein, LolC/E</fullName>
    </submittedName>
</protein>
<organism evidence="11 12">
    <name type="scientific">Vreelandella titanicae BH1</name>
    <dbReference type="NCBI Taxonomy" id="1204738"/>
    <lineage>
        <taxon>Bacteria</taxon>
        <taxon>Pseudomonadati</taxon>
        <taxon>Pseudomonadota</taxon>
        <taxon>Gammaproteobacteria</taxon>
        <taxon>Oceanospirillales</taxon>
        <taxon>Halomonadaceae</taxon>
        <taxon>Vreelandella</taxon>
    </lineage>
</organism>
<reference evidence="11 12" key="1">
    <citation type="journal article" date="2013" name="Genome Announc.">
        <title>Draft Genome of the Marine Gammaproteobacterium Halomonas titanicae.</title>
        <authorList>
            <person name="Sanchez-Porro C."/>
            <person name="de la Haba R.R."/>
            <person name="Cruz-Hernandez N."/>
            <person name="Gonzalez J.M."/>
            <person name="Reyes-Guirao C."/>
            <person name="Navarro-Sampedro L."/>
            <person name="Carballo M."/>
            <person name="Ventosa A."/>
        </authorList>
    </citation>
    <scope>NUCLEOTIDE SEQUENCE [LARGE SCALE GENOMIC DNA]</scope>
    <source>
        <strain evidence="11 12">BH1</strain>
    </source>
</reference>
<accession>L9UBU6</accession>
<feature type="transmembrane region" description="Helical" evidence="8">
    <location>
        <begin position="276"/>
        <end position="300"/>
    </location>
</feature>
<evidence type="ECO:0000256" key="8">
    <source>
        <dbReference type="SAM" id="Phobius"/>
    </source>
</evidence>
<evidence type="ECO:0000256" key="3">
    <source>
        <dbReference type="ARBA" id="ARBA00022448"/>
    </source>
</evidence>
<feature type="domain" description="MacB-like periplasmic core" evidence="10">
    <location>
        <begin position="33"/>
        <end position="235"/>
    </location>
</feature>
<comment type="subcellular location">
    <subcellularLocation>
        <location evidence="1">Cell membrane</location>
        <topology evidence="1">Multi-pass membrane protein</topology>
    </subcellularLocation>
</comment>
<dbReference type="Proteomes" id="UP000011651">
    <property type="component" value="Unassembled WGS sequence"/>
</dbReference>
<feature type="transmembrane region" description="Helical" evidence="8">
    <location>
        <begin position="321"/>
        <end position="347"/>
    </location>
</feature>
<dbReference type="InterPro" id="IPR025857">
    <property type="entry name" value="MacB_PCD"/>
</dbReference>
<evidence type="ECO:0000259" key="9">
    <source>
        <dbReference type="Pfam" id="PF02687"/>
    </source>
</evidence>
<keyword evidence="3" id="KW-0813">Transport</keyword>
<dbReference type="EMBL" id="AOPO01000002">
    <property type="protein sequence ID" value="ELY22091.1"/>
    <property type="molecule type" value="Genomic_DNA"/>
</dbReference>
<dbReference type="InterPro" id="IPR003838">
    <property type="entry name" value="ABC3_permease_C"/>
</dbReference>
<dbReference type="InterPro" id="IPR051447">
    <property type="entry name" value="Lipoprotein-release_system"/>
</dbReference>
<proteinExistence type="inferred from homology"/>
<keyword evidence="5 8" id="KW-0812">Transmembrane</keyword>
<evidence type="ECO:0000313" key="12">
    <source>
        <dbReference type="Proteomes" id="UP000011651"/>
    </source>
</evidence>
<dbReference type="InterPro" id="IPR011925">
    <property type="entry name" value="LolCE_TM"/>
</dbReference>
<evidence type="ECO:0000256" key="1">
    <source>
        <dbReference type="ARBA" id="ARBA00004651"/>
    </source>
</evidence>
<dbReference type="PANTHER" id="PTHR30489">
    <property type="entry name" value="LIPOPROTEIN-RELEASING SYSTEM TRANSMEMBRANE PROTEIN LOLE"/>
    <property type="match status" value="1"/>
</dbReference>
<gene>
    <name evidence="11" type="ORF">HALTITAN_0638</name>
</gene>
<evidence type="ECO:0000256" key="7">
    <source>
        <dbReference type="ARBA" id="ARBA00023136"/>
    </source>
</evidence>
<evidence type="ECO:0000256" key="6">
    <source>
        <dbReference type="ARBA" id="ARBA00022989"/>
    </source>
</evidence>
<dbReference type="AlphaFoldDB" id="L9UBU6"/>
<feature type="transmembrane region" description="Helical" evidence="8">
    <location>
        <begin position="385"/>
        <end position="405"/>
    </location>
</feature>
<keyword evidence="7 8" id="KW-0472">Membrane</keyword>
<feature type="transmembrane region" description="Helical" evidence="8">
    <location>
        <begin position="28"/>
        <end position="54"/>
    </location>
</feature>
<comment type="caution">
    <text evidence="11">The sequence shown here is derived from an EMBL/GenBank/DDBJ whole genome shotgun (WGS) entry which is preliminary data.</text>
</comment>
<dbReference type="GO" id="GO:0042953">
    <property type="term" value="P:lipoprotein transport"/>
    <property type="evidence" value="ECO:0007669"/>
    <property type="project" value="InterPro"/>
</dbReference>
<dbReference type="GO" id="GO:0044874">
    <property type="term" value="P:lipoprotein localization to outer membrane"/>
    <property type="evidence" value="ECO:0007669"/>
    <property type="project" value="TreeGrafter"/>
</dbReference>
<dbReference type="Pfam" id="PF12704">
    <property type="entry name" value="MacB_PCD"/>
    <property type="match status" value="1"/>
</dbReference>
<evidence type="ECO:0000256" key="5">
    <source>
        <dbReference type="ARBA" id="ARBA00022692"/>
    </source>
</evidence>
<dbReference type="NCBIfam" id="TIGR02212">
    <property type="entry name" value="lolCE"/>
    <property type="match status" value="1"/>
</dbReference>
<dbReference type="PANTHER" id="PTHR30489:SF0">
    <property type="entry name" value="LIPOPROTEIN-RELEASING SYSTEM TRANSMEMBRANE PROTEIN LOLE"/>
    <property type="match status" value="1"/>
</dbReference>
<evidence type="ECO:0000259" key="10">
    <source>
        <dbReference type="Pfam" id="PF12704"/>
    </source>
</evidence>
<comment type="similarity">
    <text evidence="2">Belongs to the ABC-4 integral membrane protein family. LolC/E subfamily.</text>
</comment>
<sequence>MIRNDAMLDRLPFLVGLRYVRAKRRNHFISFISLTSMLGLMLGVAVLILVLSVMNGFDHELRTRILGMVPHAKIESREGMVEWQALAEELMQRERVIGAAPYVEQQGMFSVGGRNQGAMVNGINPEWEDRVSIIGEHMRQGELTDLVPGEWHVVLGSMLARNLGVGVGDRVTLLVPEASITPAGVFPRLKRFTVSGIFSVGAELDANLAYANIEDMQTLARLGDAVGGLRLQLDDLFAASSETQAILNELGPEYRGSDWTFSQGNLFQAIQMEKRMIALLLTVIIAVAAFNIVSTLVMVVTDKRADIAILRTIGAKPSSIMGIFIVQGMAIGLIGIAVGVAVGVLLALTIADLIGWVEGTLGIQFLDAGVYFISDLPSRLQWNDVSRIVLAAFGLTFLSTLYPAWRAAKVQPADVLRYE</sequence>
<keyword evidence="11" id="KW-0449">Lipoprotein</keyword>
<dbReference type="Pfam" id="PF02687">
    <property type="entry name" value="FtsX"/>
    <property type="match status" value="1"/>
</dbReference>
<dbReference type="PATRIC" id="fig|1204738.3.peg.945"/>
<evidence type="ECO:0000313" key="11">
    <source>
        <dbReference type="EMBL" id="ELY22091.1"/>
    </source>
</evidence>
<feature type="transmembrane region" description="Helical" evidence="8">
    <location>
        <begin position="353"/>
        <end position="373"/>
    </location>
</feature>
<name>L9UBU6_9GAMM</name>
<feature type="domain" description="ABC3 transporter permease C-terminal" evidence="9">
    <location>
        <begin position="279"/>
        <end position="412"/>
    </location>
</feature>
<evidence type="ECO:0000256" key="2">
    <source>
        <dbReference type="ARBA" id="ARBA00005236"/>
    </source>
</evidence>